<accession>A0A127KMT8</accession>
<dbReference type="EMBL" id="KX349292">
    <property type="protein sequence ID" value="AOO11874.1"/>
    <property type="molecule type" value="Genomic_DNA"/>
</dbReference>
<proteinExistence type="predicted"/>
<dbReference type="Proteomes" id="UP000222561">
    <property type="component" value="Segment"/>
</dbReference>
<dbReference type="Proteomes" id="UP000225786">
    <property type="component" value="Segment"/>
</dbReference>
<dbReference type="Pfam" id="PF19782">
    <property type="entry name" value="DUF6267"/>
    <property type="match status" value="1"/>
</dbReference>
<dbReference type="InterPro" id="IPR046234">
    <property type="entry name" value="DUF6267"/>
</dbReference>
<evidence type="ECO:0000313" key="3">
    <source>
        <dbReference type="EMBL" id="AOO12575.1"/>
    </source>
</evidence>
<dbReference type="EMBL" id="KU594607">
    <property type="protein sequence ID" value="AMO43402.1"/>
    <property type="molecule type" value="Genomic_DNA"/>
</dbReference>
<evidence type="ECO:0000313" key="2">
    <source>
        <dbReference type="EMBL" id="AOO11874.1"/>
    </source>
</evidence>
<dbReference type="Proteomes" id="UP000225402">
    <property type="component" value="Segment"/>
</dbReference>
<reference evidence="1 7" key="2">
    <citation type="submission" date="2016-01" db="EMBL/GenBank/DDBJ databases">
        <title>The genomic content and context of auxiliary metabolic genes in marine cyanophages.</title>
        <authorList>
            <person name="Marston M.F."/>
            <person name="Martiny J.B.H."/>
            <person name="Crummett L.T."/>
        </authorList>
    </citation>
    <scope>NUCLEOTIDE SEQUENCE [LARGE SCALE GENOMIC DNA]</scope>
    <source>
        <strain evidence="1">W2_07_0710</strain>
    </source>
</reference>
<evidence type="ECO:0000313" key="6">
    <source>
        <dbReference type="Proteomes" id="UP000225402"/>
    </source>
</evidence>
<protein>
    <submittedName>
        <fullName evidence="1">Uncharacterized protein</fullName>
    </submittedName>
</protein>
<name>A0A127KMT8_9CAUD</name>
<dbReference type="EMBL" id="KX349295">
    <property type="protein sequence ID" value="AOO12575.1"/>
    <property type="molecule type" value="Genomic_DNA"/>
</dbReference>
<evidence type="ECO:0000313" key="4">
    <source>
        <dbReference type="EMBL" id="AOO13041.1"/>
    </source>
</evidence>
<gene>
    <name evidence="2" type="ORF">Np050604_158</name>
    <name evidence="3" type="ORF">Sn080709_158</name>
    <name evidence="4" type="ORF">W2100709_159</name>
    <name evidence="1" type="ORF">W270710_158</name>
</gene>
<organism evidence="1 7">
    <name type="scientific">Cyanophage S-RIM44</name>
    <dbReference type="NCBI Taxonomy" id="1278485"/>
    <lineage>
        <taxon>Viruses</taxon>
        <taxon>Duplodnaviria</taxon>
        <taxon>Heunggongvirae</taxon>
        <taxon>Uroviricota</taxon>
        <taxon>Caudoviricetes</taxon>
        <taxon>Pantevenvirales</taxon>
        <taxon>Kyanoviridae</taxon>
        <taxon>Vellamovirus</taxon>
        <taxon>Vellamovirus rhodeisland44</taxon>
    </lineage>
</organism>
<reference evidence="5 6" key="1">
    <citation type="journal article" date="2016" name="Environ. Microbiol.">
        <title>Genomic diversification of marine cyanophages into stable ecotypes.</title>
        <authorList>
            <person name="Marston M.F."/>
            <person name="Martiny J.B."/>
        </authorList>
    </citation>
    <scope>NUCLEOTIDE SEQUENCE [LARGE SCALE GENOMIC DNA]</scope>
    <source>
        <strain evidence="2">Np_05_0604</strain>
        <strain evidence="3">Sn_08_0709</strain>
        <strain evidence="4">W2_10_0709</strain>
    </source>
</reference>
<evidence type="ECO:0000313" key="1">
    <source>
        <dbReference type="EMBL" id="AMO43402.1"/>
    </source>
</evidence>
<sequence length="398" mass="45417">MSNVKQLKHLEHLEDEMLNYGVEGCKAAVSFLQELRKMLGQQDSSGFMQTKWDGAPSVICGEHPASGRFFVGTKSVFNKTEPKICYSEKAIDKLYEGDLAEKLKFALRYFSQLGIKGVIQGDLMFTDSTLKTETVDGERLHTFRPNTITYAIPVDHPIGKAAGAAKIGVVFHTHYTGDELASMQARAGADIESSRDALVIKNDTPMHRVGFSKAEMQKFDNYITKIERMCQICGSFLDDLVENFGNTGDKKFHISTYLKQFFNAEIRERRNVGNIDETINALVNFYDAKMQKELAKIKTVPNRVKKANLVYQSENYLIDNVYKFKAMLALYKEIQTVKQMVIDKLDHLETFRTFVETDKGYKVTTPEGYVLHKDGSMIKFVNRLEFAYNNFTLQKSWR</sequence>
<evidence type="ECO:0000313" key="7">
    <source>
        <dbReference type="Proteomes" id="UP000225786"/>
    </source>
</evidence>
<dbReference type="Proteomes" id="UP000225478">
    <property type="component" value="Segment"/>
</dbReference>
<evidence type="ECO:0000313" key="5">
    <source>
        <dbReference type="Proteomes" id="UP000222561"/>
    </source>
</evidence>
<dbReference type="EMBL" id="KX349297">
    <property type="protein sequence ID" value="AOO13041.1"/>
    <property type="molecule type" value="Genomic_DNA"/>
</dbReference>